<dbReference type="InterPro" id="IPR052179">
    <property type="entry name" value="DD-CPase-like"/>
</dbReference>
<protein>
    <submittedName>
        <fullName evidence="4">M15 family metallopeptidase</fullName>
    </submittedName>
</protein>
<dbReference type="Pfam" id="PF02557">
    <property type="entry name" value="VanY"/>
    <property type="match status" value="1"/>
</dbReference>
<dbReference type="InterPro" id="IPR058193">
    <property type="entry name" value="VanY/YodJ_core_dom"/>
</dbReference>
<feature type="chain" id="PRO_5046079077" evidence="2">
    <location>
        <begin position="33"/>
        <end position="511"/>
    </location>
</feature>
<keyword evidence="5" id="KW-1185">Reference proteome</keyword>
<dbReference type="InterPro" id="IPR009045">
    <property type="entry name" value="Zn_M74/Hedgehog-like"/>
</dbReference>
<feature type="region of interest" description="Disordered" evidence="1">
    <location>
        <begin position="412"/>
        <end position="432"/>
    </location>
</feature>
<feature type="compositionally biased region" description="Basic and acidic residues" evidence="1">
    <location>
        <begin position="413"/>
        <end position="429"/>
    </location>
</feature>
<feature type="region of interest" description="Disordered" evidence="1">
    <location>
        <begin position="177"/>
        <end position="196"/>
    </location>
</feature>
<evidence type="ECO:0000256" key="1">
    <source>
        <dbReference type="SAM" id="MobiDB-lite"/>
    </source>
</evidence>
<feature type="region of interest" description="Disordered" evidence="1">
    <location>
        <begin position="32"/>
        <end position="69"/>
    </location>
</feature>
<evidence type="ECO:0000313" key="5">
    <source>
        <dbReference type="Proteomes" id="UP001251849"/>
    </source>
</evidence>
<name>A0ABU3G643_9MICO</name>
<dbReference type="EMBL" id="JAUZVV010000001">
    <property type="protein sequence ID" value="MDT3315277.1"/>
    <property type="molecule type" value="Genomic_DNA"/>
</dbReference>
<comment type="caution">
    <text evidence="4">The sequence shown here is derived from an EMBL/GenBank/DDBJ whole genome shotgun (WGS) entry which is preliminary data.</text>
</comment>
<feature type="compositionally biased region" description="Basic and acidic residues" evidence="1">
    <location>
        <begin position="180"/>
        <end position="194"/>
    </location>
</feature>
<feature type="compositionally biased region" description="Pro residues" evidence="1">
    <location>
        <begin position="40"/>
        <end position="58"/>
    </location>
</feature>
<evidence type="ECO:0000259" key="3">
    <source>
        <dbReference type="Pfam" id="PF02557"/>
    </source>
</evidence>
<sequence>MGNERPRARWTVVLAAAVLALTVVLTPGAASAQTAAPTGTPSPTPTQAPTPTPTPTASPSPAVTVHGYYRTPWSTDPRVYRTRTDGSVTALSREQWKAAGSPRIRTLPVTYGRVTWSPQVYALITWPDGTDDRGVDKVVALDRTSFVSAGSPKVRLMGHVPTTRYFRYQSGPSDLYARTPDGKTRKMTSAERRAAGSPRAGSVVAGGWYRAAWSPAVHFVRTNGSHRVVTAAEYRRAGKPQVARAPVVYAKTAWSPIVYGLVTWPTSAGDRSIDTVEALSAAEYARAGRPKTTIRSRIPGDSFVRLSTGSSILHRMDGYLTPMTTAQWRSAGSPAVRTVAPGKPMYIRGILIVNKSIPLPSSYGNGLRPELTSAWARMRADARKDGVSLSIISGFRSYASQQSVFASKVRQHGRAEAERRSARPGHSEHQTGLAIDVNSISQSWGETRAGRWVAANAHRYGFIVRYPRGEEKVTGYRWEPWHLRYVGMGVATHLKKTGLTLDEYLGVTSRY</sequence>
<evidence type="ECO:0000313" key="4">
    <source>
        <dbReference type="EMBL" id="MDT3315277.1"/>
    </source>
</evidence>
<accession>A0ABU3G643</accession>
<reference evidence="4 5" key="1">
    <citation type="submission" date="2023-08" db="EMBL/GenBank/DDBJ databases">
        <title>Microbacterium aquilitoris sp. nov. and Microbacterium gwkjibeachense sp. nov., isolated from beach.</title>
        <authorList>
            <person name="Lee S.D."/>
            <person name="Yang H."/>
            <person name="Kim I."/>
        </authorList>
    </citation>
    <scope>NUCLEOTIDE SEQUENCE [LARGE SCALE GENOMIC DNA]</scope>
    <source>
        <strain evidence="4 5">KSW4-11</strain>
    </source>
</reference>
<dbReference type="Gene3D" id="3.30.1380.10">
    <property type="match status" value="1"/>
</dbReference>
<evidence type="ECO:0000256" key="2">
    <source>
        <dbReference type="SAM" id="SignalP"/>
    </source>
</evidence>
<dbReference type="Proteomes" id="UP001251849">
    <property type="component" value="Unassembled WGS sequence"/>
</dbReference>
<dbReference type="PANTHER" id="PTHR34385">
    <property type="entry name" value="D-ALANYL-D-ALANINE CARBOXYPEPTIDASE"/>
    <property type="match status" value="1"/>
</dbReference>
<feature type="domain" description="D-alanyl-D-alanine carboxypeptidase-like core" evidence="3">
    <location>
        <begin position="366"/>
        <end position="487"/>
    </location>
</feature>
<dbReference type="SUPFAM" id="SSF55166">
    <property type="entry name" value="Hedgehog/DD-peptidase"/>
    <property type="match status" value="1"/>
</dbReference>
<dbReference type="CDD" id="cd14852">
    <property type="entry name" value="LD-carboxypeptidase"/>
    <property type="match status" value="1"/>
</dbReference>
<feature type="signal peptide" evidence="2">
    <location>
        <begin position="1"/>
        <end position="32"/>
    </location>
</feature>
<dbReference type="RefSeq" id="WP_311859969.1">
    <property type="nucleotide sequence ID" value="NZ_JAUZVV010000001.1"/>
</dbReference>
<gene>
    <name evidence="4" type="ORF">Q9S71_00405</name>
</gene>
<organism evidence="4 5">
    <name type="scientific">Microbacterium gawkjiense</name>
    <dbReference type="NCBI Taxonomy" id="3067309"/>
    <lineage>
        <taxon>Bacteria</taxon>
        <taxon>Bacillati</taxon>
        <taxon>Actinomycetota</taxon>
        <taxon>Actinomycetes</taxon>
        <taxon>Micrococcales</taxon>
        <taxon>Microbacteriaceae</taxon>
        <taxon>Microbacterium</taxon>
    </lineage>
</organism>
<dbReference type="PANTHER" id="PTHR34385:SF1">
    <property type="entry name" value="PEPTIDOGLYCAN L-ALANYL-D-GLUTAMATE ENDOPEPTIDASE CWLK"/>
    <property type="match status" value="1"/>
</dbReference>
<proteinExistence type="predicted"/>
<keyword evidence="2" id="KW-0732">Signal</keyword>
<dbReference type="InterPro" id="IPR003709">
    <property type="entry name" value="VanY-like_core_dom"/>
</dbReference>